<dbReference type="InterPro" id="IPR004441">
    <property type="entry name" value="rRNA_MeTrfase_TrmH"/>
</dbReference>
<dbReference type="NCBIfam" id="TIGR00186">
    <property type="entry name" value="rRNA_methyl_3"/>
    <property type="match status" value="1"/>
</dbReference>
<dbReference type="Pfam" id="PF08032">
    <property type="entry name" value="SpoU_sub_bind"/>
    <property type="match status" value="1"/>
</dbReference>
<accession>A0A1M6KG68</accession>
<gene>
    <name evidence="5" type="ORF">SAMN02745751_02881</name>
</gene>
<dbReference type="FunFam" id="3.40.1280.10:FF:000008">
    <property type="entry name" value="Group 3 RNA methyltransferase TrmH"/>
    <property type="match status" value="1"/>
</dbReference>
<protein>
    <submittedName>
        <fullName evidence="5">23S rRNA (Guanosine2251-2'-O)-methyltransferase</fullName>
    </submittedName>
</protein>
<proteinExistence type="inferred from homology"/>
<dbReference type="GO" id="GO:0008173">
    <property type="term" value="F:RNA methyltransferase activity"/>
    <property type="evidence" value="ECO:0007669"/>
    <property type="project" value="InterPro"/>
</dbReference>
<comment type="similarity">
    <text evidence="1">Belongs to the class IV-like SAM-binding methyltransferase superfamily. RNA methyltransferase TrmH family.</text>
</comment>
<keyword evidence="3 5" id="KW-0808">Transferase</keyword>
<dbReference type="InterPro" id="IPR013123">
    <property type="entry name" value="SpoU_subst-bd"/>
</dbReference>
<dbReference type="RefSeq" id="WP_073050268.1">
    <property type="nucleotide sequence ID" value="NZ_FQZL01000026.1"/>
</dbReference>
<dbReference type="PANTHER" id="PTHR46429">
    <property type="entry name" value="23S RRNA (GUANOSINE-2'-O-)-METHYLTRANSFERASE RLMB"/>
    <property type="match status" value="1"/>
</dbReference>
<evidence type="ECO:0000256" key="2">
    <source>
        <dbReference type="ARBA" id="ARBA00022603"/>
    </source>
</evidence>
<organism evidence="5 6">
    <name type="scientific">Dethiosulfatibacter aminovorans DSM 17477</name>
    <dbReference type="NCBI Taxonomy" id="1121476"/>
    <lineage>
        <taxon>Bacteria</taxon>
        <taxon>Bacillati</taxon>
        <taxon>Bacillota</taxon>
        <taxon>Tissierellia</taxon>
        <taxon>Dethiosulfatibacter</taxon>
    </lineage>
</organism>
<dbReference type="GO" id="GO:0005829">
    <property type="term" value="C:cytosol"/>
    <property type="evidence" value="ECO:0007669"/>
    <property type="project" value="TreeGrafter"/>
</dbReference>
<keyword evidence="2 5" id="KW-0489">Methyltransferase</keyword>
<dbReference type="Gene3D" id="3.40.1280.10">
    <property type="match status" value="1"/>
</dbReference>
<dbReference type="AlphaFoldDB" id="A0A1M6KG68"/>
<dbReference type="Pfam" id="PF00588">
    <property type="entry name" value="SpoU_methylase"/>
    <property type="match status" value="1"/>
</dbReference>
<reference evidence="5 6" key="1">
    <citation type="submission" date="2016-11" db="EMBL/GenBank/DDBJ databases">
        <authorList>
            <person name="Jaros S."/>
            <person name="Januszkiewicz K."/>
            <person name="Wedrychowicz H."/>
        </authorList>
    </citation>
    <scope>NUCLEOTIDE SEQUENCE [LARGE SCALE GENOMIC DNA]</scope>
    <source>
        <strain evidence="5 6">DSM 17477</strain>
    </source>
</reference>
<dbReference type="EMBL" id="FQZL01000026">
    <property type="protein sequence ID" value="SHJ57955.1"/>
    <property type="molecule type" value="Genomic_DNA"/>
</dbReference>
<dbReference type="SMART" id="SM00967">
    <property type="entry name" value="SpoU_sub_bind"/>
    <property type="match status" value="1"/>
</dbReference>
<dbReference type="GO" id="GO:0032259">
    <property type="term" value="P:methylation"/>
    <property type="evidence" value="ECO:0007669"/>
    <property type="project" value="UniProtKB-KW"/>
</dbReference>
<evidence type="ECO:0000313" key="5">
    <source>
        <dbReference type="EMBL" id="SHJ57955.1"/>
    </source>
</evidence>
<dbReference type="PANTHER" id="PTHR46429:SF1">
    <property type="entry name" value="23S RRNA (GUANOSINE-2'-O-)-METHYLTRANSFERASE RLMB"/>
    <property type="match status" value="1"/>
</dbReference>
<sequence length="243" mass="26527">MRLIIGKNPVLEALNSDKKIERIYVLKKDGKNNNGSIIAMAKKRRITIKEVDKSKLDAMSSGGSHQGVAAELEDFKYSTMDDVIAAAEEREQKPFVVILDGITDVHNLGAIIRSAECAGVHGVVIPERRAAQITDTTAKTSAGALEYMNIVKVKNINTAIQELKDKGFWIYGADMNGDKHYYEEKYDSATALVIGSEGKGISRLVRDNCDVIVDIPMGGRVNSLNASCAASIIIFEVLKQRGI</sequence>
<dbReference type="OrthoDB" id="9794400at2"/>
<dbReference type="STRING" id="1121476.SAMN02745751_02881"/>
<dbReference type="Gene3D" id="3.30.1330.30">
    <property type="match status" value="1"/>
</dbReference>
<dbReference type="SUPFAM" id="SSF55315">
    <property type="entry name" value="L30e-like"/>
    <property type="match status" value="1"/>
</dbReference>
<evidence type="ECO:0000259" key="4">
    <source>
        <dbReference type="SMART" id="SM00967"/>
    </source>
</evidence>
<dbReference type="InterPro" id="IPR029026">
    <property type="entry name" value="tRNA_m1G_MTases_N"/>
</dbReference>
<dbReference type="SUPFAM" id="SSF75217">
    <property type="entry name" value="alpha/beta knot"/>
    <property type="match status" value="1"/>
</dbReference>
<dbReference type="GO" id="GO:0003723">
    <property type="term" value="F:RNA binding"/>
    <property type="evidence" value="ECO:0007669"/>
    <property type="project" value="InterPro"/>
</dbReference>
<feature type="domain" description="RNA 2-O ribose methyltransferase substrate binding" evidence="4">
    <location>
        <begin position="3"/>
        <end position="78"/>
    </location>
</feature>
<dbReference type="GO" id="GO:0006396">
    <property type="term" value="P:RNA processing"/>
    <property type="evidence" value="ECO:0007669"/>
    <property type="project" value="InterPro"/>
</dbReference>
<dbReference type="CDD" id="cd18103">
    <property type="entry name" value="SpoU-like_RlmB"/>
    <property type="match status" value="1"/>
</dbReference>
<evidence type="ECO:0000313" key="6">
    <source>
        <dbReference type="Proteomes" id="UP000184052"/>
    </source>
</evidence>
<dbReference type="InterPro" id="IPR029064">
    <property type="entry name" value="Ribosomal_eL30-like_sf"/>
</dbReference>
<name>A0A1M6KG68_9FIRM</name>
<keyword evidence="6" id="KW-1185">Reference proteome</keyword>
<dbReference type="Proteomes" id="UP000184052">
    <property type="component" value="Unassembled WGS sequence"/>
</dbReference>
<evidence type="ECO:0000256" key="3">
    <source>
        <dbReference type="ARBA" id="ARBA00022679"/>
    </source>
</evidence>
<evidence type="ECO:0000256" key="1">
    <source>
        <dbReference type="ARBA" id="ARBA00007228"/>
    </source>
</evidence>
<dbReference type="InterPro" id="IPR029028">
    <property type="entry name" value="Alpha/beta_knot_MTases"/>
</dbReference>
<dbReference type="InterPro" id="IPR001537">
    <property type="entry name" value="SpoU_MeTrfase"/>
</dbReference>